<keyword evidence="1" id="KW-1185">Reference proteome</keyword>
<protein>
    <submittedName>
        <fullName evidence="2">Uncharacterized protein</fullName>
    </submittedName>
</protein>
<sequence length="144" mass="16373">MPPNFADRRILNREKRPVSKRRGMNCRSGTSNDVVEAIDSDFWSSKSRASIISIRSVDGVCDELKFRSLATRQMIVNRRQIPPNESTRIDAVGIRDSALTKHFFLHISHANRGVSSTKANEYCKSKFFCLNTPHHQQQPSGLRS</sequence>
<accession>A0A915KPY1</accession>
<dbReference type="AlphaFoldDB" id="A0A915KPY1"/>
<dbReference type="WBParaSite" id="nRc.2.0.1.t40937-RA">
    <property type="protein sequence ID" value="nRc.2.0.1.t40937-RA"/>
    <property type="gene ID" value="nRc.2.0.1.g40937"/>
</dbReference>
<dbReference type="Proteomes" id="UP000887565">
    <property type="component" value="Unplaced"/>
</dbReference>
<name>A0A915KPY1_ROMCU</name>
<evidence type="ECO:0000313" key="1">
    <source>
        <dbReference type="Proteomes" id="UP000887565"/>
    </source>
</evidence>
<organism evidence="1 2">
    <name type="scientific">Romanomermis culicivorax</name>
    <name type="common">Nematode worm</name>
    <dbReference type="NCBI Taxonomy" id="13658"/>
    <lineage>
        <taxon>Eukaryota</taxon>
        <taxon>Metazoa</taxon>
        <taxon>Ecdysozoa</taxon>
        <taxon>Nematoda</taxon>
        <taxon>Enoplea</taxon>
        <taxon>Dorylaimia</taxon>
        <taxon>Mermithida</taxon>
        <taxon>Mermithoidea</taxon>
        <taxon>Mermithidae</taxon>
        <taxon>Romanomermis</taxon>
    </lineage>
</organism>
<evidence type="ECO:0000313" key="2">
    <source>
        <dbReference type="WBParaSite" id="nRc.2.0.1.t40937-RA"/>
    </source>
</evidence>
<reference evidence="2" key="1">
    <citation type="submission" date="2022-11" db="UniProtKB">
        <authorList>
            <consortium name="WormBaseParasite"/>
        </authorList>
    </citation>
    <scope>IDENTIFICATION</scope>
</reference>
<proteinExistence type="predicted"/>